<feature type="region of interest" description="Disordered" evidence="2">
    <location>
        <begin position="1"/>
        <end position="47"/>
    </location>
</feature>
<feature type="compositionally biased region" description="Polar residues" evidence="2">
    <location>
        <begin position="27"/>
        <end position="37"/>
    </location>
</feature>
<accession>S8DQT0</accession>
<keyword evidence="4" id="KW-1185">Reference proteome</keyword>
<feature type="region of interest" description="Disordered" evidence="2">
    <location>
        <begin position="91"/>
        <end position="144"/>
    </location>
</feature>
<protein>
    <submittedName>
        <fullName evidence="3">Uncharacterized protein</fullName>
    </submittedName>
</protein>
<feature type="compositionally biased region" description="Polar residues" evidence="2">
    <location>
        <begin position="338"/>
        <end position="358"/>
    </location>
</feature>
<organism evidence="3 4">
    <name type="scientific">Fomitopsis schrenkii</name>
    <name type="common">Brown rot fungus</name>
    <dbReference type="NCBI Taxonomy" id="2126942"/>
    <lineage>
        <taxon>Eukaryota</taxon>
        <taxon>Fungi</taxon>
        <taxon>Dikarya</taxon>
        <taxon>Basidiomycota</taxon>
        <taxon>Agaricomycotina</taxon>
        <taxon>Agaricomycetes</taxon>
        <taxon>Polyporales</taxon>
        <taxon>Fomitopsis</taxon>
    </lineage>
</organism>
<dbReference type="AlphaFoldDB" id="S8DQT0"/>
<evidence type="ECO:0000256" key="1">
    <source>
        <dbReference type="SAM" id="Coils"/>
    </source>
</evidence>
<evidence type="ECO:0000313" key="4">
    <source>
        <dbReference type="Proteomes" id="UP000015241"/>
    </source>
</evidence>
<keyword evidence="1" id="KW-0175">Coiled coil</keyword>
<dbReference type="EMBL" id="KE504266">
    <property type="protein sequence ID" value="EPS93588.1"/>
    <property type="molecule type" value="Genomic_DNA"/>
</dbReference>
<sequence>MVPSESDDFHLATLAQGPASIPDRTRSVSPQGTHTTGGSPGVENMANPQLVNGTEVLPANDGSVSDARVVATPLAAVASLPEAAADHFDGLLHTSSAPPSPGKRITRAQSASTLAPEAGSTGGAVKKQARKASSKPMDVGGRDLTSMTTESYAKNLPALVDNLMRIYDRIEEVRADAQADNSRLNDSLRRALQSIEGLDAKLSSQITAKIASTVTNTLDSRAAPTLGEPHLRALQNAHNTLVATMESRLTELDSTTQALRAEVEGLTTKVEALSIAHAGTDGEVAYLRDRVYEDGYYSSLAHLQPPPPVLPPPPPPTAPTGTPVAPATPAAVSRPIFGNNSQTVTSMQRPMFGNNSRTFGMPPPQKCPRYENPSRSSTVPSGGGGPSTSAGANGYSTSGPKYVRFGPYPWKLDEDIKGQFFRCTAAVRETVRIGQRAVVNVSLERDVHFVSVTFKNAGEASKFVSAWVPDGSLDGTAASLVSM</sequence>
<dbReference type="Proteomes" id="UP000015241">
    <property type="component" value="Unassembled WGS sequence"/>
</dbReference>
<evidence type="ECO:0000313" key="3">
    <source>
        <dbReference type="EMBL" id="EPS93588.1"/>
    </source>
</evidence>
<feature type="compositionally biased region" description="Low complexity" evidence="2">
    <location>
        <begin position="319"/>
        <end position="332"/>
    </location>
</feature>
<feature type="region of interest" description="Disordered" evidence="2">
    <location>
        <begin position="303"/>
        <end position="396"/>
    </location>
</feature>
<name>S8DQT0_FOMSC</name>
<reference evidence="3 4" key="1">
    <citation type="journal article" date="2012" name="Science">
        <title>The Paleozoic origin of enzymatic lignin decomposition reconstructed from 31 fungal genomes.</title>
        <authorList>
            <person name="Floudas D."/>
            <person name="Binder M."/>
            <person name="Riley R."/>
            <person name="Barry K."/>
            <person name="Blanchette R.A."/>
            <person name="Henrissat B."/>
            <person name="Martinez A.T."/>
            <person name="Otillar R."/>
            <person name="Spatafora J.W."/>
            <person name="Yadav J.S."/>
            <person name="Aerts A."/>
            <person name="Benoit I."/>
            <person name="Boyd A."/>
            <person name="Carlson A."/>
            <person name="Copeland A."/>
            <person name="Coutinho P.M."/>
            <person name="de Vries R.P."/>
            <person name="Ferreira P."/>
            <person name="Findley K."/>
            <person name="Foster B."/>
            <person name="Gaskell J."/>
            <person name="Glotzer D."/>
            <person name="Gorecki P."/>
            <person name="Heitman J."/>
            <person name="Hesse C."/>
            <person name="Hori C."/>
            <person name="Igarashi K."/>
            <person name="Jurgens J.A."/>
            <person name="Kallen N."/>
            <person name="Kersten P."/>
            <person name="Kohler A."/>
            <person name="Kuees U."/>
            <person name="Kumar T.K.A."/>
            <person name="Kuo A."/>
            <person name="LaButti K."/>
            <person name="Larrondo L.F."/>
            <person name="Lindquist E."/>
            <person name="Ling A."/>
            <person name="Lombard V."/>
            <person name="Lucas S."/>
            <person name="Lundell T."/>
            <person name="Martin R."/>
            <person name="McLaughlin D.J."/>
            <person name="Morgenstern I."/>
            <person name="Morin E."/>
            <person name="Murat C."/>
            <person name="Nagy L.G."/>
            <person name="Nolan M."/>
            <person name="Ohm R.A."/>
            <person name="Patyshakuliyeva A."/>
            <person name="Rokas A."/>
            <person name="Ruiz-Duenas F.J."/>
            <person name="Sabat G."/>
            <person name="Salamov A."/>
            <person name="Samejima M."/>
            <person name="Schmutz J."/>
            <person name="Slot J.C."/>
            <person name="St John F."/>
            <person name="Stenlid J."/>
            <person name="Sun H."/>
            <person name="Sun S."/>
            <person name="Syed K."/>
            <person name="Tsang A."/>
            <person name="Wiebenga A."/>
            <person name="Young D."/>
            <person name="Pisabarro A."/>
            <person name="Eastwood D.C."/>
            <person name="Martin F."/>
            <person name="Cullen D."/>
            <person name="Grigoriev I.V."/>
            <person name="Hibbett D.S."/>
        </authorList>
    </citation>
    <scope>NUCLEOTIDE SEQUENCE</scope>
    <source>
        <strain evidence="4">FP-58527</strain>
    </source>
</reference>
<gene>
    <name evidence="3" type="ORF">FOMPIDRAFT_1055825</name>
</gene>
<feature type="compositionally biased region" description="Pro residues" evidence="2">
    <location>
        <begin position="304"/>
        <end position="318"/>
    </location>
</feature>
<dbReference type="InParanoid" id="S8DQT0"/>
<dbReference type="HOGENOM" id="CLU_573149_0_0_1"/>
<proteinExistence type="predicted"/>
<feature type="coiled-coil region" evidence="1">
    <location>
        <begin position="160"/>
        <end position="187"/>
    </location>
</feature>
<evidence type="ECO:0000256" key="2">
    <source>
        <dbReference type="SAM" id="MobiDB-lite"/>
    </source>
</evidence>